<keyword evidence="5 8" id="KW-0697">Rotamase</keyword>
<name>A0A1B0CGQ4_LUTLO</name>
<dbReference type="Gene3D" id="3.10.50.40">
    <property type="match status" value="1"/>
</dbReference>
<evidence type="ECO:0000313" key="10">
    <source>
        <dbReference type="EMBL" id="MBC1171813.1"/>
    </source>
</evidence>
<organism evidence="11 12">
    <name type="scientific">Lutzomyia longipalpis</name>
    <name type="common">Sand fly</name>
    <dbReference type="NCBI Taxonomy" id="7200"/>
    <lineage>
        <taxon>Eukaryota</taxon>
        <taxon>Metazoa</taxon>
        <taxon>Ecdysozoa</taxon>
        <taxon>Arthropoda</taxon>
        <taxon>Hexapoda</taxon>
        <taxon>Insecta</taxon>
        <taxon>Pterygota</taxon>
        <taxon>Neoptera</taxon>
        <taxon>Endopterygota</taxon>
        <taxon>Diptera</taxon>
        <taxon>Nematocera</taxon>
        <taxon>Psychodoidea</taxon>
        <taxon>Psychodidae</taxon>
        <taxon>Lutzomyia</taxon>
        <taxon>Lutzomyia</taxon>
    </lineage>
</organism>
<evidence type="ECO:0000256" key="3">
    <source>
        <dbReference type="ARBA" id="ARBA00013194"/>
    </source>
</evidence>
<protein>
    <recommendedName>
        <fullName evidence="3 8">peptidylprolyl isomerase</fullName>
        <ecNumber evidence="3 8">5.2.1.8</ecNumber>
    </recommendedName>
</protein>
<evidence type="ECO:0000259" key="9">
    <source>
        <dbReference type="PROSITE" id="PS50059"/>
    </source>
</evidence>
<dbReference type="EnsemblMetazoa" id="LLOJ003617-RA">
    <property type="protein sequence ID" value="LLOJ003617-PA"/>
    <property type="gene ID" value="LLOJ003617"/>
</dbReference>
<sequence>MGVDIIPISPGDGSTFPKNGQTAVVHYTGTLQNGEVFDSSRTRGKPFKFTVGQGEVIRGWDEGVPQMSVGQRAKLVCSPDYAYGSRGHPGVIPPNATLTFDVELIRVE</sequence>
<dbReference type="GeneID" id="129795119"/>
<dbReference type="EMBL" id="AJWK01011545">
    <property type="status" value="NOT_ANNOTATED_CDS"/>
    <property type="molecule type" value="Genomic_DNA"/>
</dbReference>
<proteinExistence type="inferred from homology"/>
<dbReference type="GO" id="GO:0003755">
    <property type="term" value="F:peptidyl-prolyl cis-trans isomerase activity"/>
    <property type="evidence" value="ECO:0007669"/>
    <property type="project" value="UniProtKB-KW"/>
</dbReference>
<dbReference type="KEGG" id="lll:129795119"/>
<dbReference type="PANTHER" id="PTHR10516:SF443">
    <property type="entry name" value="FK506-BINDING PROTEIN 59-RELATED"/>
    <property type="match status" value="1"/>
</dbReference>
<dbReference type="PROSITE" id="PS50059">
    <property type="entry name" value="FKBP_PPIASE"/>
    <property type="match status" value="1"/>
</dbReference>
<comment type="subcellular location">
    <subcellularLocation>
        <location evidence="2">Cytoplasm</location>
    </subcellularLocation>
</comment>
<keyword evidence="6 8" id="KW-0413">Isomerase</keyword>
<evidence type="ECO:0000256" key="1">
    <source>
        <dbReference type="ARBA" id="ARBA00000971"/>
    </source>
</evidence>
<evidence type="ECO:0000256" key="4">
    <source>
        <dbReference type="ARBA" id="ARBA00022490"/>
    </source>
</evidence>
<reference evidence="11" key="3">
    <citation type="submission" date="2020-05" db="UniProtKB">
        <authorList>
            <consortium name="EnsemblMetazoa"/>
        </authorList>
    </citation>
    <scope>IDENTIFICATION</scope>
    <source>
        <strain evidence="11">Jacobina</strain>
    </source>
</reference>
<evidence type="ECO:0000313" key="11">
    <source>
        <dbReference type="EnsemblMetazoa" id="LLOJ003617-PA"/>
    </source>
</evidence>
<evidence type="ECO:0000256" key="6">
    <source>
        <dbReference type="ARBA" id="ARBA00023235"/>
    </source>
</evidence>
<dbReference type="SUPFAM" id="SSF54534">
    <property type="entry name" value="FKBP-like"/>
    <property type="match status" value="1"/>
</dbReference>
<comment type="similarity">
    <text evidence="7">Belongs to the FKBP-type PPIase family. FKBP1 subfamily.</text>
</comment>
<dbReference type="RefSeq" id="XP_055692136.1">
    <property type="nucleotide sequence ID" value="XM_055836161.1"/>
</dbReference>
<dbReference type="OrthoDB" id="1902587at2759"/>
<evidence type="ECO:0000256" key="5">
    <source>
        <dbReference type="ARBA" id="ARBA00023110"/>
    </source>
</evidence>
<dbReference type="PANTHER" id="PTHR10516">
    <property type="entry name" value="PEPTIDYL-PROLYL CIS-TRANS ISOMERASE"/>
    <property type="match status" value="1"/>
</dbReference>
<dbReference type="FunFam" id="3.10.50.40:FF:000008">
    <property type="entry name" value="Peptidylprolyl isomerase"/>
    <property type="match status" value="1"/>
</dbReference>
<dbReference type="VEuPathDB" id="VectorBase:LLOJ003617"/>
<dbReference type="VEuPathDB" id="VectorBase:LLONM1_009056"/>
<dbReference type="InterPro" id="IPR001179">
    <property type="entry name" value="PPIase_FKBP_dom"/>
</dbReference>
<dbReference type="Pfam" id="PF00254">
    <property type="entry name" value="FKBP_C"/>
    <property type="match status" value="1"/>
</dbReference>
<evidence type="ECO:0000256" key="7">
    <source>
        <dbReference type="ARBA" id="ARBA00038106"/>
    </source>
</evidence>
<reference evidence="10" key="2">
    <citation type="journal article" date="2020" name="BMC">
        <title>Leishmania infection induces a limited differential gene expression in the sand fly midgut.</title>
        <authorList>
            <person name="Coutinho-Abreu I.V."/>
            <person name="Serafim T.D."/>
            <person name="Meneses C."/>
            <person name="Kamhawi S."/>
            <person name="Oliveira F."/>
            <person name="Valenzuela J.G."/>
        </authorList>
    </citation>
    <scope>NUCLEOTIDE SEQUENCE</scope>
    <source>
        <strain evidence="10">Jacobina</strain>
        <tissue evidence="10">Midgut</tissue>
    </source>
</reference>
<dbReference type="GO" id="GO:0033017">
    <property type="term" value="C:sarcoplasmic reticulum membrane"/>
    <property type="evidence" value="ECO:0007669"/>
    <property type="project" value="TreeGrafter"/>
</dbReference>
<comment type="catalytic activity">
    <reaction evidence="1 8">
        <text>[protein]-peptidylproline (omega=180) = [protein]-peptidylproline (omega=0)</text>
        <dbReference type="Rhea" id="RHEA:16237"/>
        <dbReference type="Rhea" id="RHEA-COMP:10747"/>
        <dbReference type="Rhea" id="RHEA-COMP:10748"/>
        <dbReference type="ChEBI" id="CHEBI:83833"/>
        <dbReference type="ChEBI" id="CHEBI:83834"/>
        <dbReference type="EC" id="5.2.1.8"/>
    </reaction>
</comment>
<evidence type="ECO:0000256" key="8">
    <source>
        <dbReference type="PROSITE-ProRule" id="PRU00277"/>
    </source>
</evidence>
<keyword evidence="12" id="KW-1185">Reference proteome</keyword>
<dbReference type="EMBL" id="GITU01003110">
    <property type="protein sequence ID" value="MBC1171813.1"/>
    <property type="molecule type" value="Transcribed_RNA"/>
</dbReference>
<dbReference type="AlphaFoldDB" id="A0A1B0CGQ4"/>
<evidence type="ECO:0000256" key="2">
    <source>
        <dbReference type="ARBA" id="ARBA00004496"/>
    </source>
</evidence>
<reference evidence="12" key="1">
    <citation type="submission" date="2012-05" db="EMBL/GenBank/DDBJ databases">
        <title>Whole Genome Assembly of Lutzomyia longipalpis.</title>
        <authorList>
            <person name="Richards S."/>
            <person name="Qu C."/>
            <person name="Dillon R."/>
            <person name="Worley K."/>
            <person name="Scherer S."/>
            <person name="Batterton M."/>
            <person name="Taylor A."/>
            <person name="Hawes A."/>
            <person name="Hernandez B."/>
            <person name="Kovar C."/>
            <person name="Mandapat C."/>
            <person name="Pham C."/>
            <person name="Qu C."/>
            <person name="Jing C."/>
            <person name="Bess C."/>
            <person name="Bandaranaike D."/>
            <person name="Ngo D."/>
            <person name="Ongeri F."/>
            <person name="Arias F."/>
            <person name="Lara F."/>
            <person name="Weissenberger G."/>
            <person name="Kamau G."/>
            <person name="Han H."/>
            <person name="Shen H."/>
            <person name="Dinh H."/>
            <person name="Khalil I."/>
            <person name="Jones J."/>
            <person name="Shafer J."/>
            <person name="Jayaseelan J."/>
            <person name="Quiroz J."/>
            <person name="Blankenburg K."/>
            <person name="Nguyen L."/>
            <person name="Jackson L."/>
            <person name="Francisco L."/>
            <person name="Tang L.-Y."/>
            <person name="Pu L.-L."/>
            <person name="Perales L."/>
            <person name="Lorensuhewa L."/>
            <person name="Munidasa M."/>
            <person name="Coyle M."/>
            <person name="Taylor M."/>
            <person name="Puazo M."/>
            <person name="Firestine M."/>
            <person name="Scheel M."/>
            <person name="Javaid M."/>
            <person name="Wang M."/>
            <person name="Li M."/>
            <person name="Tabassum N."/>
            <person name="Saada N."/>
            <person name="Osuji N."/>
            <person name="Aqrawi P."/>
            <person name="Fu Q."/>
            <person name="Thornton R."/>
            <person name="Raj R."/>
            <person name="Goodspeed R."/>
            <person name="Mata R."/>
            <person name="Najjar R."/>
            <person name="Gubbala S."/>
            <person name="Lee S."/>
            <person name="Denson S."/>
            <person name="Patil S."/>
            <person name="Macmil S."/>
            <person name="Qi S."/>
            <person name="Matskevitch T."/>
            <person name="Palculict T."/>
            <person name="Mathew T."/>
            <person name="Vee V."/>
            <person name="Velamala V."/>
            <person name="Korchina V."/>
            <person name="Cai W."/>
            <person name="Liu W."/>
            <person name="Dai W."/>
            <person name="Zou X."/>
            <person name="Zhu Y."/>
            <person name="Zhang Y."/>
            <person name="Wu Y.-Q."/>
            <person name="Xin Y."/>
            <person name="Nazarath L."/>
            <person name="Kovar C."/>
            <person name="Han Y."/>
            <person name="Muzny D."/>
            <person name="Gibbs R."/>
        </authorList>
    </citation>
    <scope>NUCLEOTIDE SEQUENCE [LARGE SCALE GENOMIC DNA]</scope>
    <source>
        <strain evidence="12">Jacobina</strain>
    </source>
</reference>
<dbReference type="InterPro" id="IPR050689">
    <property type="entry name" value="FKBP-type_PPIase"/>
</dbReference>
<dbReference type="EC" id="5.2.1.8" evidence="3 8"/>
<keyword evidence="4" id="KW-0963">Cytoplasm</keyword>
<evidence type="ECO:0000313" key="12">
    <source>
        <dbReference type="Proteomes" id="UP000092461"/>
    </source>
</evidence>
<accession>A0A1B0CGQ4</accession>
<dbReference type="CTD" id="37214"/>
<dbReference type="InterPro" id="IPR046357">
    <property type="entry name" value="PPIase_dom_sf"/>
</dbReference>
<feature type="domain" description="PPIase FKBP-type" evidence="9">
    <location>
        <begin position="20"/>
        <end position="108"/>
    </location>
</feature>
<dbReference type="Proteomes" id="UP000092461">
    <property type="component" value="Unassembled WGS sequence"/>
</dbReference>